<dbReference type="Proteomes" id="UP000198512">
    <property type="component" value="Unassembled WGS sequence"/>
</dbReference>
<keyword evidence="4" id="KW-0472">Membrane</keyword>
<name>A0ABY1BNG0_9PSED</name>
<evidence type="ECO:0000313" key="5">
    <source>
        <dbReference type="EMBL" id="SER25105.1"/>
    </source>
</evidence>
<dbReference type="Gene3D" id="2.120.10.30">
    <property type="entry name" value="TolB, C-terminal domain"/>
    <property type="match status" value="1"/>
</dbReference>
<evidence type="ECO:0000313" key="6">
    <source>
        <dbReference type="Proteomes" id="UP000198512"/>
    </source>
</evidence>
<dbReference type="CDD" id="cd09971">
    <property type="entry name" value="SdiA-regulated"/>
    <property type="match status" value="1"/>
</dbReference>
<comment type="subcellular location">
    <subcellularLocation>
        <location evidence="1">Cell membrane</location>
    </subcellularLocation>
</comment>
<comment type="similarity">
    <text evidence="2">Belongs to the YjiK family.</text>
</comment>
<dbReference type="Pfam" id="PF06977">
    <property type="entry name" value="SdiA-regulated"/>
    <property type="match status" value="1"/>
</dbReference>
<evidence type="ECO:0000256" key="4">
    <source>
        <dbReference type="ARBA" id="ARBA00023136"/>
    </source>
</evidence>
<evidence type="ECO:0000256" key="3">
    <source>
        <dbReference type="ARBA" id="ARBA00022475"/>
    </source>
</evidence>
<dbReference type="SUPFAM" id="SSF50956">
    <property type="entry name" value="Thermostable phytase (3-phytase)"/>
    <property type="match status" value="1"/>
</dbReference>
<sequence length="307" mass="34011">MRALTRKRVLFGLVLVGVVALAALAQDYRLFQRGWFNLQQVMPFSELASDSLALGSYRAVIQAQPIPGLEDDVSALTFDPDRRSLFTVTNQNSELIELSLDGQVLRRIRLLHFGDPEAVEYISQGVYVITDESRQRLIKVRVDDSTQTLDAEQSQQLTLALSNEDDNKGFEGLAYDRAGERLFVAKERDPLRIYEVLGFPQLDGAGPVTNVDITDDQARDAGLFVRDLSSLQFDAATGHLLALSDESRLVVEMDAEGKPLSTLSLLQGQQGLKASVPQAEGLTMDDKGTLYLISEPNLFYVFDKPAE</sequence>
<evidence type="ECO:0000256" key="2">
    <source>
        <dbReference type="ARBA" id="ARBA00009852"/>
    </source>
</evidence>
<organism evidence="5 6">
    <name type="scientific">Pseudomonas cuatrocienegasensis</name>
    <dbReference type="NCBI Taxonomy" id="543360"/>
    <lineage>
        <taxon>Bacteria</taxon>
        <taxon>Pseudomonadati</taxon>
        <taxon>Pseudomonadota</taxon>
        <taxon>Gammaproteobacteria</taxon>
        <taxon>Pseudomonadales</taxon>
        <taxon>Pseudomonadaceae</taxon>
        <taxon>Pseudomonas</taxon>
    </lineage>
</organism>
<dbReference type="RefSeq" id="WP_069520285.1">
    <property type="nucleotide sequence ID" value="NZ_FOFP01000019.1"/>
</dbReference>
<gene>
    <name evidence="5" type="ORF">SAMN05216600_11936</name>
</gene>
<dbReference type="InterPro" id="IPR011042">
    <property type="entry name" value="6-blade_b-propeller_TolB-like"/>
</dbReference>
<protein>
    <submittedName>
        <fullName evidence="5">Uncharacterized protein YjiK</fullName>
    </submittedName>
</protein>
<reference evidence="5 6" key="1">
    <citation type="submission" date="2016-10" db="EMBL/GenBank/DDBJ databases">
        <authorList>
            <person name="Varghese N."/>
            <person name="Submissions S."/>
        </authorList>
    </citation>
    <scope>NUCLEOTIDE SEQUENCE [LARGE SCALE GENOMIC DNA]</scope>
    <source>
        <strain evidence="5 6">CIP 109853</strain>
    </source>
</reference>
<comment type="caution">
    <text evidence="5">The sequence shown here is derived from an EMBL/GenBank/DDBJ whole genome shotgun (WGS) entry which is preliminary data.</text>
</comment>
<evidence type="ECO:0000256" key="1">
    <source>
        <dbReference type="ARBA" id="ARBA00004236"/>
    </source>
</evidence>
<dbReference type="InterPro" id="IPR009722">
    <property type="entry name" value="YjiK/CarP"/>
</dbReference>
<keyword evidence="3" id="KW-1003">Cell membrane</keyword>
<accession>A0ABY1BNG0</accession>
<dbReference type="EMBL" id="FOFP01000019">
    <property type="protein sequence ID" value="SER25105.1"/>
    <property type="molecule type" value="Genomic_DNA"/>
</dbReference>
<proteinExistence type="inferred from homology"/>
<keyword evidence="6" id="KW-1185">Reference proteome</keyword>